<name>A0A921GNZ1_9MICO</name>
<accession>A0A921GNZ1</accession>
<gene>
    <name evidence="2" type="ORF">K8W24_06860</name>
</gene>
<evidence type="ECO:0000256" key="1">
    <source>
        <dbReference type="SAM" id="Phobius"/>
    </source>
</evidence>
<dbReference type="EMBL" id="DYWO01000199">
    <property type="protein sequence ID" value="HJF49506.1"/>
    <property type="molecule type" value="Genomic_DNA"/>
</dbReference>
<feature type="transmembrane region" description="Helical" evidence="1">
    <location>
        <begin position="32"/>
        <end position="52"/>
    </location>
</feature>
<evidence type="ECO:0000313" key="2">
    <source>
        <dbReference type="EMBL" id="HJF49506.1"/>
    </source>
</evidence>
<proteinExistence type="predicted"/>
<comment type="caution">
    <text evidence="2">The sequence shown here is derived from an EMBL/GenBank/DDBJ whole genome shotgun (WGS) entry which is preliminary data.</text>
</comment>
<organism evidence="2 3">
    <name type="scientific">Brachybacterium paraconglomeratum</name>
    <dbReference type="NCBI Taxonomy" id="173362"/>
    <lineage>
        <taxon>Bacteria</taxon>
        <taxon>Bacillati</taxon>
        <taxon>Actinomycetota</taxon>
        <taxon>Actinomycetes</taxon>
        <taxon>Micrococcales</taxon>
        <taxon>Dermabacteraceae</taxon>
        <taxon>Brachybacterium</taxon>
    </lineage>
</organism>
<feature type="transmembrane region" description="Helical" evidence="1">
    <location>
        <begin position="6"/>
        <end position="25"/>
    </location>
</feature>
<keyword evidence="1" id="KW-0812">Transmembrane</keyword>
<protein>
    <submittedName>
        <fullName evidence="2">Uncharacterized protein</fullName>
    </submittedName>
</protein>
<sequence length="207" mass="22098">PLAVAWYLSIGPLLVVVCAAFVVFFDHGPELIVIGAAIGLLLLVISIVFLAWCTSAYLDLHPEGVVLGRTVLGGRPRAMWFTEIHPASIRVFSDIDTIRPLRGGQRMLSPAWHFSPGADLAVTCLGPDPGGDPAPGRARPPQPGQGIAIFGSREAEEIAAALREGLERGGCPPHLARWSAQFGIQELKGTGLRAQGRIPGMRTDWTP</sequence>
<evidence type="ECO:0000313" key="3">
    <source>
        <dbReference type="Proteomes" id="UP000775129"/>
    </source>
</evidence>
<keyword evidence="1" id="KW-1133">Transmembrane helix</keyword>
<reference evidence="2" key="2">
    <citation type="submission" date="2021-09" db="EMBL/GenBank/DDBJ databases">
        <authorList>
            <person name="Gilroy R."/>
        </authorList>
    </citation>
    <scope>NUCLEOTIDE SEQUENCE</scope>
    <source>
        <strain evidence="2">1647</strain>
    </source>
</reference>
<dbReference type="Proteomes" id="UP000775129">
    <property type="component" value="Unassembled WGS sequence"/>
</dbReference>
<reference evidence="2" key="1">
    <citation type="journal article" date="2021" name="PeerJ">
        <title>Extensive microbial diversity within the chicken gut microbiome revealed by metagenomics and culture.</title>
        <authorList>
            <person name="Gilroy R."/>
            <person name="Ravi A."/>
            <person name="Getino M."/>
            <person name="Pursley I."/>
            <person name="Horton D.L."/>
            <person name="Alikhan N.F."/>
            <person name="Baker D."/>
            <person name="Gharbi K."/>
            <person name="Hall N."/>
            <person name="Watson M."/>
            <person name="Adriaenssens E.M."/>
            <person name="Foster-Nyarko E."/>
            <person name="Jarju S."/>
            <person name="Secka A."/>
            <person name="Antonio M."/>
            <person name="Oren A."/>
            <person name="Chaudhuri R.R."/>
            <person name="La Ragione R."/>
            <person name="Hildebrand F."/>
            <person name="Pallen M.J."/>
        </authorList>
    </citation>
    <scope>NUCLEOTIDE SEQUENCE</scope>
    <source>
        <strain evidence="2">1647</strain>
    </source>
</reference>
<feature type="non-terminal residue" evidence="2">
    <location>
        <position position="1"/>
    </location>
</feature>
<keyword evidence="1" id="KW-0472">Membrane</keyword>
<dbReference type="AlphaFoldDB" id="A0A921GNZ1"/>